<feature type="non-terminal residue" evidence="1">
    <location>
        <position position="260"/>
    </location>
</feature>
<organism evidence="1 2">
    <name type="scientific">Fusarium fujikuroi</name>
    <name type="common">Bakanae and foot rot disease fungus</name>
    <name type="synonym">Gibberella fujikuroi</name>
    <dbReference type="NCBI Taxonomy" id="5127"/>
    <lineage>
        <taxon>Eukaryota</taxon>
        <taxon>Fungi</taxon>
        <taxon>Dikarya</taxon>
        <taxon>Ascomycota</taxon>
        <taxon>Pezizomycotina</taxon>
        <taxon>Sordariomycetes</taxon>
        <taxon>Hypocreomycetidae</taxon>
        <taxon>Hypocreales</taxon>
        <taxon>Nectriaceae</taxon>
        <taxon>Fusarium</taxon>
        <taxon>Fusarium fujikuroi species complex</taxon>
    </lineage>
</organism>
<evidence type="ECO:0000313" key="2">
    <source>
        <dbReference type="Proteomes" id="UP000760494"/>
    </source>
</evidence>
<reference evidence="1" key="1">
    <citation type="submission" date="2019-05" db="EMBL/GenBank/DDBJ databases">
        <authorList>
            <person name="Piombo E."/>
        </authorList>
    </citation>
    <scope>NUCLEOTIDE SEQUENCE</scope>
    <source>
        <strain evidence="1">C2S</strain>
    </source>
</reference>
<dbReference type="Gene3D" id="3.40.30.120">
    <property type="match status" value="1"/>
</dbReference>
<dbReference type="EMBL" id="CABFJX010000003">
    <property type="protein sequence ID" value="VTT56814.1"/>
    <property type="molecule type" value="Genomic_DNA"/>
</dbReference>
<accession>A0A9Q9R9J8</accession>
<dbReference type="AlphaFoldDB" id="A0A9Q9R9J8"/>
<protein>
    <submittedName>
        <fullName evidence="1">Uncharacterized protein</fullName>
    </submittedName>
</protein>
<name>A0A9Q9R9J8_FUSFU</name>
<dbReference type="Proteomes" id="UP000760494">
    <property type="component" value="Unassembled WGS sequence"/>
</dbReference>
<proteinExistence type="predicted"/>
<evidence type="ECO:0000313" key="1">
    <source>
        <dbReference type="EMBL" id="VTT56814.1"/>
    </source>
</evidence>
<gene>
    <name evidence="1" type="ORF">C2S_13299</name>
</gene>
<sequence>IKEEGLTLYTANPSKWATSLESSSVTVPISIVSLIATNPELRTSGLALLEIEEHGAVIVRPDGHVIWRSRAGLEDTTSEIERLQSKVSAATFILQGAFILISSTRQPSYVETECTKISTLSIFINGFLNFNQVALGRLVLDTANPGRNFCKTSKLHLNESDRSRIEFSNVYRLTNARSSSNFQLALTKLLQVLAKKSGSSVDRIETGRAVNYELLNVNDKLEKILKDEEVRKWVELCRRRTRVYIVLRSIVFGIIEGREY</sequence>
<comment type="caution">
    <text evidence="1">The sequence shown here is derived from an EMBL/GenBank/DDBJ whole genome shotgun (WGS) entry which is preliminary data.</text>
</comment>